<dbReference type="EMBL" id="QLMI01000001">
    <property type="protein sequence ID" value="RAK25150.1"/>
    <property type="molecule type" value="Genomic_DNA"/>
</dbReference>
<dbReference type="RefSeq" id="WP_111565719.1">
    <property type="nucleotide sequence ID" value="NZ_QLMI01000001.1"/>
</dbReference>
<feature type="chain" id="PRO_5016394630" description="2-dehydro-3-deoxyphosphooctonate aldolase" evidence="1">
    <location>
        <begin position="22"/>
        <end position="153"/>
    </location>
</feature>
<evidence type="ECO:0008006" key="4">
    <source>
        <dbReference type="Google" id="ProtNLM"/>
    </source>
</evidence>
<dbReference type="Proteomes" id="UP000249620">
    <property type="component" value="Unassembled WGS sequence"/>
</dbReference>
<sequence>MKYLFSIITALLLTSCVSTQSTLKNVDNTAIRPAIKDKAYVITEYATDSKYGYDQDYPINIGFIHEKQEDINIEYYFNGLQGPNGEKISYKKVDTCCPFPSKNSLMGAGTIGIYEVFFEGSAKKITLYFNIFEKGKILCPKGFSIKKPVSDTK</sequence>
<organism evidence="2 3">
    <name type="scientific">Flavobacterium aquaticum</name>
    <dbReference type="NCBI Taxonomy" id="1236486"/>
    <lineage>
        <taxon>Bacteria</taxon>
        <taxon>Pseudomonadati</taxon>
        <taxon>Bacteroidota</taxon>
        <taxon>Flavobacteriia</taxon>
        <taxon>Flavobacteriales</taxon>
        <taxon>Flavobacteriaceae</taxon>
        <taxon>Flavobacterium</taxon>
    </lineage>
</organism>
<evidence type="ECO:0000313" key="2">
    <source>
        <dbReference type="EMBL" id="RAK25150.1"/>
    </source>
</evidence>
<gene>
    <name evidence="2" type="ORF">B0I03_101310</name>
</gene>
<name>A0A327YVQ8_9FLAO</name>
<evidence type="ECO:0000313" key="3">
    <source>
        <dbReference type="Proteomes" id="UP000249620"/>
    </source>
</evidence>
<evidence type="ECO:0000256" key="1">
    <source>
        <dbReference type="SAM" id="SignalP"/>
    </source>
</evidence>
<feature type="signal peptide" evidence="1">
    <location>
        <begin position="1"/>
        <end position="21"/>
    </location>
</feature>
<protein>
    <recommendedName>
        <fullName evidence="4">2-dehydro-3-deoxyphosphooctonate aldolase</fullName>
    </recommendedName>
</protein>
<proteinExistence type="predicted"/>
<dbReference type="AlphaFoldDB" id="A0A327YVQ8"/>
<keyword evidence="3" id="KW-1185">Reference proteome</keyword>
<comment type="caution">
    <text evidence="2">The sequence shown here is derived from an EMBL/GenBank/DDBJ whole genome shotgun (WGS) entry which is preliminary data.</text>
</comment>
<dbReference type="PROSITE" id="PS51257">
    <property type="entry name" value="PROKAR_LIPOPROTEIN"/>
    <property type="match status" value="1"/>
</dbReference>
<keyword evidence="1" id="KW-0732">Signal</keyword>
<reference evidence="2 3" key="1">
    <citation type="submission" date="2018-06" db="EMBL/GenBank/DDBJ databases">
        <title>Genomic Encyclopedia of Type Strains, Phase III (KMG-III): the genomes of soil and plant-associated and newly described type strains.</title>
        <authorList>
            <person name="Whitman W."/>
        </authorList>
    </citation>
    <scope>NUCLEOTIDE SEQUENCE [LARGE SCALE GENOMIC DNA]</scope>
    <source>
        <strain evidence="2 3">CGMCC 1.12398</strain>
    </source>
</reference>
<dbReference type="OrthoDB" id="5522619at2"/>
<accession>A0A327YVQ8</accession>